<dbReference type="InterPro" id="IPR029044">
    <property type="entry name" value="Nucleotide-diphossugar_trans"/>
</dbReference>
<gene>
    <name evidence="2" type="ORF">CO078_01275</name>
</gene>
<evidence type="ECO:0000313" key="3">
    <source>
        <dbReference type="Proteomes" id="UP000230097"/>
    </source>
</evidence>
<dbReference type="SUPFAM" id="SSF53448">
    <property type="entry name" value="Nucleotide-diphospho-sugar transferases"/>
    <property type="match status" value="1"/>
</dbReference>
<dbReference type="EMBL" id="PFTC01000032">
    <property type="protein sequence ID" value="PJB98645.1"/>
    <property type="molecule type" value="Genomic_DNA"/>
</dbReference>
<dbReference type="Pfam" id="PF00483">
    <property type="entry name" value="NTP_transferase"/>
    <property type="match status" value="1"/>
</dbReference>
<accession>A0A2M8DLH7</accession>
<feature type="non-terminal residue" evidence="2">
    <location>
        <position position="96"/>
    </location>
</feature>
<protein>
    <submittedName>
        <fullName evidence="2">Glucose-1-phosphate thymidylyltransferase</fullName>
    </submittedName>
</protein>
<organism evidence="2 3">
    <name type="scientific">Candidatus Nealsonbacteria bacterium CG_4_9_14_0_8_um_filter_36_17</name>
    <dbReference type="NCBI Taxonomy" id="1974693"/>
    <lineage>
        <taxon>Bacteria</taxon>
        <taxon>Candidatus Nealsoniibacteriota</taxon>
    </lineage>
</organism>
<dbReference type="Proteomes" id="UP000230097">
    <property type="component" value="Unassembled WGS sequence"/>
</dbReference>
<sequence length="96" mass="10996">HKSMVPVAGKPLLEHTLLWLKKWGIKKIVFGVGYQKESIINYFKDGKKWGVKIIYTEHNPEGGTADALKEDIEKSKINDNYFFVTNADQLTSFPLK</sequence>
<dbReference type="GO" id="GO:0016740">
    <property type="term" value="F:transferase activity"/>
    <property type="evidence" value="ECO:0007669"/>
    <property type="project" value="UniProtKB-KW"/>
</dbReference>
<comment type="caution">
    <text evidence="2">The sequence shown here is derived from an EMBL/GenBank/DDBJ whole genome shotgun (WGS) entry which is preliminary data.</text>
</comment>
<dbReference type="InterPro" id="IPR050486">
    <property type="entry name" value="Mannose-1P_guanyltransferase"/>
</dbReference>
<keyword evidence="2" id="KW-0808">Transferase</keyword>
<dbReference type="InterPro" id="IPR005835">
    <property type="entry name" value="NTP_transferase_dom"/>
</dbReference>
<evidence type="ECO:0000313" key="2">
    <source>
        <dbReference type="EMBL" id="PJB98645.1"/>
    </source>
</evidence>
<dbReference type="Gene3D" id="3.90.550.10">
    <property type="entry name" value="Spore Coat Polysaccharide Biosynthesis Protein SpsA, Chain A"/>
    <property type="match status" value="1"/>
</dbReference>
<name>A0A2M8DLH7_9BACT</name>
<feature type="domain" description="Nucleotidyl transferase" evidence="1">
    <location>
        <begin position="2"/>
        <end position="95"/>
    </location>
</feature>
<dbReference type="AlphaFoldDB" id="A0A2M8DLH7"/>
<evidence type="ECO:0000259" key="1">
    <source>
        <dbReference type="Pfam" id="PF00483"/>
    </source>
</evidence>
<reference evidence="3" key="1">
    <citation type="submission" date="2017-09" db="EMBL/GenBank/DDBJ databases">
        <title>Depth-based differentiation of microbial function through sediment-hosted aquifers and enrichment of novel symbionts in the deep terrestrial subsurface.</title>
        <authorList>
            <person name="Probst A.J."/>
            <person name="Ladd B."/>
            <person name="Jarett J.K."/>
            <person name="Geller-Mcgrath D.E."/>
            <person name="Sieber C.M.K."/>
            <person name="Emerson J.B."/>
            <person name="Anantharaman K."/>
            <person name="Thomas B.C."/>
            <person name="Malmstrom R."/>
            <person name="Stieglmeier M."/>
            <person name="Klingl A."/>
            <person name="Woyke T."/>
            <person name="Ryan C.M."/>
            <person name="Banfield J.F."/>
        </authorList>
    </citation>
    <scope>NUCLEOTIDE SEQUENCE [LARGE SCALE GENOMIC DNA]</scope>
</reference>
<feature type="non-terminal residue" evidence="2">
    <location>
        <position position="1"/>
    </location>
</feature>
<proteinExistence type="predicted"/>
<dbReference type="PANTHER" id="PTHR22572">
    <property type="entry name" value="SUGAR-1-PHOSPHATE GUANYL TRANSFERASE"/>
    <property type="match status" value="1"/>
</dbReference>